<organism evidence="1 2">
    <name type="scientific">Lachnoanaerobaculum saburreum</name>
    <dbReference type="NCBI Taxonomy" id="467210"/>
    <lineage>
        <taxon>Bacteria</taxon>
        <taxon>Bacillati</taxon>
        <taxon>Bacillota</taxon>
        <taxon>Clostridia</taxon>
        <taxon>Lachnospirales</taxon>
        <taxon>Lachnospiraceae</taxon>
        <taxon>Lachnoanaerobaculum</taxon>
    </lineage>
</organism>
<reference evidence="2" key="1">
    <citation type="submission" date="2016-01" db="EMBL/GenBank/DDBJ databases">
        <authorList>
            <person name="Mitreva M."/>
            <person name="Pepin K.H."/>
            <person name="Mihindukulasuriya K.A."/>
            <person name="Fulton R."/>
            <person name="Fronick C."/>
            <person name="O'Laughlin M."/>
            <person name="Miner T."/>
            <person name="Herter B."/>
            <person name="Rosa B.A."/>
            <person name="Cordes M."/>
            <person name="Tomlinson C."/>
            <person name="Wollam A."/>
            <person name="Palsikar V.B."/>
            <person name="Mardis E.R."/>
            <person name="Wilson R.K."/>
        </authorList>
    </citation>
    <scope>NUCLEOTIDE SEQUENCE [LARGE SCALE GENOMIC DNA]</scope>
    <source>
        <strain evidence="2">DNF00896</strain>
    </source>
</reference>
<dbReference type="EMBL" id="LSDA01000063">
    <property type="protein sequence ID" value="KXB58160.1"/>
    <property type="molecule type" value="Genomic_DNA"/>
</dbReference>
<comment type="caution">
    <text evidence="1">The sequence shown here is derived from an EMBL/GenBank/DDBJ whole genome shotgun (WGS) entry which is preliminary data.</text>
</comment>
<proteinExistence type="predicted"/>
<dbReference type="RefSeq" id="WP_060931012.1">
    <property type="nucleotide sequence ID" value="NZ_KQ959812.1"/>
</dbReference>
<dbReference type="Proteomes" id="UP000070394">
    <property type="component" value="Unassembled WGS sequence"/>
</dbReference>
<dbReference type="OrthoDB" id="3035959at2"/>
<dbReference type="PATRIC" id="fig|467210.3.peg.1188"/>
<gene>
    <name evidence="1" type="ORF">HMPREF1866_01199</name>
</gene>
<accession>A0A133ZRV5</accession>
<protein>
    <submittedName>
        <fullName evidence="1">Uncharacterized protein</fullName>
    </submittedName>
</protein>
<evidence type="ECO:0000313" key="1">
    <source>
        <dbReference type="EMBL" id="KXB58160.1"/>
    </source>
</evidence>
<keyword evidence="2" id="KW-1185">Reference proteome</keyword>
<name>A0A133ZRV5_9FIRM</name>
<evidence type="ECO:0000313" key="2">
    <source>
        <dbReference type="Proteomes" id="UP000070394"/>
    </source>
</evidence>
<sequence>MAFTAALVKKSDLVREAVKKGYFKQALKIAKDFRINITKEDREKMSRAYECIVHPNFFKQIGMDIQSAIIAGEEVVTRLYGE</sequence>
<dbReference type="AlphaFoldDB" id="A0A133ZRV5"/>